<dbReference type="InterPro" id="IPR039975">
    <property type="entry name" value="IFT52"/>
</dbReference>
<dbReference type="PANTHER" id="PTHR12969">
    <property type="entry name" value="NGD5/OSM-6/IFT52"/>
    <property type="match status" value="1"/>
</dbReference>
<dbReference type="GO" id="GO:0005814">
    <property type="term" value="C:centriole"/>
    <property type="evidence" value="ECO:0007669"/>
    <property type="project" value="TreeGrafter"/>
</dbReference>
<accession>Q4SR33</accession>
<dbReference type="KEGG" id="tng:GSTEN00014096G001"/>
<sequence length="70" mass="8098">MEKDQSSTAAFNASKKELFTTNNGYKSMQKRLRTQWKIQSMKEELSLERLKGVKLWVTVGPKEKFTASEV</sequence>
<protein>
    <submittedName>
        <fullName evidence="2">(spotted green pufferfish) hypothetical protein</fullName>
    </submittedName>
</protein>
<reference evidence="2" key="1">
    <citation type="journal article" date="2004" name="Nature">
        <title>Genome duplication in the teleost fish Tetraodon nigroviridis reveals the early vertebrate proto-karyotype.</title>
        <authorList>
            <person name="Jaillon O."/>
            <person name="Aury J.-M."/>
            <person name="Brunet F."/>
            <person name="Petit J.-L."/>
            <person name="Stange-Thomann N."/>
            <person name="Mauceli E."/>
            <person name="Bouneau L."/>
            <person name="Fischer C."/>
            <person name="Ozouf-Costaz C."/>
            <person name="Bernot A."/>
            <person name="Nicaud S."/>
            <person name="Jaffe D."/>
            <person name="Fisher S."/>
            <person name="Lutfalla G."/>
            <person name="Dossat C."/>
            <person name="Segurens B."/>
            <person name="Dasilva C."/>
            <person name="Salanoubat M."/>
            <person name="Levy M."/>
            <person name="Boudet N."/>
            <person name="Castellano S."/>
            <person name="Anthouard V."/>
            <person name="Jubin C."/>
            <person name="Castelli V."/>
            <person name="Katinka M."/>
            <person name="Vacherie B."/>
            <person name="Biemont C."/>
            <person name="Skalli Z."/>
            <person name="Cattolico L."/>
            <person name="Poulain J."/>
            <person name="De Berardinis V."/>
            <person name="Cruaud C."/>
            <person name="Duprat S."/>
            <person name="Brottier P."/>
            <person name="Coutanceau J.-P."/>
            <person name="Gouzy J."/>
            <person name="Parra G."/>
            <person name="Lardier G."/>
            <person name="Chapple C."/>
            <person name="McKernan K.J."/>
            <person name="McEwan P."/>
            <person name="Bosak S."/>
            <person name="Kellis M."/>
            <person name="Volff J.-N."/>
            <person name="Guigo R."/>
            <person name="Zody M.C."/>
            <person name="Mesirov J."/>
            <person name="Lindblad-Toh K."/>
            <person name="Birren B."/>
            <person name="Nusbaum C."/>
            <person name="Kahn D."/>
            <person name="Robinson-Rechavi M."/>
            <person name="Laudet V."/>
            <person name="Schachter V."/>
            <person name="Quetier F."/>
            <person name="Saurin W."/>
            <person name="Scarpelli C."/>
            <person name="Wincker P."/>
            <person name="Lander E.S."/>
            <person name="Weissenbach J."/>
            <person name="Roest Crollius H."/>
        </authorList>
    </citation>
    <scope>NUCLEOTIDE SEQUENCE [LARGE SCALE GENOMIC DNA]</scope>
</reference>
<dbReference type="OrthoDB" id="10259368at2759"/>
<dbReference type="GO" id="GO:0060271">
    <property type="term" value="P:cilium assembly"/>
    <property type="evidence" value="ECO:0007669"/>
    <property type="project" value="TreeGrafter"/>
</dbReference>
<dbReference type="EMBL" id="CAAE01014528">
    <property type="protein sequence ID" value="CAF96899.1"/>
    <property type="molecule type" value="Genomic_DNA"/>
</dbReference>
<dbReference type="GO" id="GO:0042073">
    <property type="term" value="P:intraciliary transport"/>
    <property type="evidence" value="ECO:0007669"/>
    <property type="project" value="TreeGrafter"/>
</dbReference>
<dbReference type="GO" id="GO:0030992">
    <property type="term" value="C:intraciliary transport particle B"/>
    <property type="evidence" value="ECO:0007669"/>
    <property type="project" value="TreeGrafter"/>
</dbReference>
<dbReference type="PANTHER" id="PTHR12969:SF7">
    <property type="entry name" value="INTRAFLAGELLAR TRANSPORT PROTEIN 52 HOMOLOG"/>
    <property type="match status" value="1"/>
</dbReference>
<evidence type="ECO:0000313" key="2">
    <source>
        <dbReference type="EMBL" id="CAF96899.1"/>
    </source>
</evidence>
<reference evidence="2" key="2">
    <citation type="submission" date="2004-02" db="EMBL/GenBank/DDBJ databases">
        <authorList>
            <consortium name="Genoscope"/>
            <consortium name="Whitehead Institute Centre for Genome Research"/>
        </authorList>
    </citation>
    <scope>NUCLEOTIDE SEQUENCE</scope>
</reference>
<feature type="non-terminal residue" evidence="2">
    <location>
        <position position="70"/>
    </location>
</feature>
<name>Q4SR33_TETNG</name>
<dbReference type="GO" id="GO:0005929">
    <property type="term" value="C:cilium"/>
    <property type="evidence" value="ECO:0007669"/>
    <property type="project" value="TreeGrafter"/>
</dbReference>
<proteinExistence type="predicted"/>
<organism evidence="2">
    <name type="scientific">Tetraodon nigroviridis</name>
    <name type="common">Spotted green pufferfish</name>
    <name type="synonym">Chelonodon nigroviridis</name>
    <dbReference type="NCBI Taxonomy" id="99883"/>
    <lineage>
        <taxon>Eukaryota</taxon>
        <taxon>Metazoa</taxon>
        <taxon>Chordata</taxon>
        <taxon>Craniata</taxon>
        <taxon>Vertebrata</taxon>
        <taxon>Euteleostomi</taxon>
        <taxon>Actinopterygii</taxon>
        <taxon>Neopterygii</taxon>
        <taxon>Teleostei</taxon>
        <taxon>Neoteleostei</taxon>
        <taxon>Acanthomorphata</taxon>
        <taxon>Eupercaria</taxon>
        <taxon>Tetraodontiformes</taxon>
        <taxon>Tetradontoidea</taxon>
        <taxon>Tetraodontidae</taxon>
        <taxon>Tetraodon</taxon>
    </lineage>
</organism>
<gene>
    <name evidence="2" type="ORF">GSTENG00014096001</name>
</gene>
<evidence type="ECO:0000259" key="1">
    <source>
        <dbReference type="Pfam" id="PF23355"/>
    </source>
</evidence>
<comment type="caution">
    <text evidence="2">The sequence shown here is derived from an EMBL/GenBank/DDBJ whole genome shotgun (WGS) entry which is preliminary data.</text>
</comment>
<dbReference type="AlphaFoldDB" id="Q4SR33"/>
<dbReference type="InterPro" id="IPR055458">
    <property type="entry name" value="IFT52_GIFT"/>
</dbReference>
<feature type="domain" description="IFT52 GIFT" evidence="1">
    <location>
        <begin position="8"/>
        <end position="69"/>
    </location>
</feature>
<dbReference type="Pfam" id="PF23355">
    <property type="entry name" value="IFT52_GIFT"/>
    <property type="match status" value="1"/>
</dbReference>